<proteinExistence type="predicted"/>
<keyword evidence="2" id="KW-1185">Reference proteome</keyword>
<dbReference type="RefSeq" id="WP_064596567.1">
    <property type="nucleotide sequence ID" value="NZ_JBDJAE010000022.1"/>
</dbReference>
<dbReference type="Proteomes" id="UP000078225">
    <property type="component" value="Unassembled WGS sequence"/>
</dbReference>
<evidence type="ECO:0000313" key="1">
    <source>
        <dbReference type="EMBL" id="OAT77604.1"/>
    </source>
</evidence>
<name>A0A1B7L5B8_9ENTR</name>
<sequence>MNTLFTKSLAGSVITVTSSLSDNSSRATSGYSTKTKDAERAQDVSSSADIALQQDSGVTVSLNYSVESAEAIAPEQLDGLASLSQRLAKSPSSSNPLFTDKATATDAVSFTGFYYAAADGITADQLAEKLHTALSSVPGSGTQLTDSMDLAMTQAKLNKLVDENIAADWQPLARQTVQQFIQAKVTMQDNEWQSLAKQDIALAASRGDDASQAQAESDLAVLQAGNSHHQQLRTAFLELTRDTTNSDDWFSTFSAAIHGKGALEYEEQMHVQALSKQWQAL</sequence>
<dbReference type="OrthoDB" id="6629426at2"/>
<dbReference type="EMBL" id="LYRP01000006">
    <property type="protein sequence ID" value="OAT77604.1"/>
    <property type="molecule type" value="Genomic_DNA"/>
</dbReference>
<reference evidence="2" key="1">
    <citation type="submission" date="2016-05" db="EMBL/GenBank/DDBJ databases">
        <authorList>
            <person name="Behera P."/>
            <person name="Vaishampayan P."/>
            <person name="Singh N."/>
            <person name="Raina V."/>
            <person name="Suar M."/>
            <person name="Pattnaik A."/>
            <person name="Rastogi G."/>
        </authorList>
    </citation>
    <scope>NUCLEOTIDE SEQUENCE [LARGE SCALE GENOMIC DNA]</scope>
    <source>
        <strain evidence="2">MP23</strain>
    </source>
</reference>
<organism evidence="1 2">
    <name type="scientific">Mangrovibacter phragmitis</name>
    <dbReference type="NCBI Taxonomy" id="1691903"/>
    <lineage>
        <taxon>Bacteria</taxon>
        <taxon>Pseudomonadati</taxon>
        <taxon>Pseudomonadota</taxon>
        <taxon>Gammaproteobacteria</taxon>
        <taxon>Enterobacterales</taxon>
        <taxon>Enterobacteriaceae</taxon>
        <taxon>Mangrovibacter</taxon>
    </lineage>
</organism>
<accession>A0A1B7L5B8</accession>
<dbReference type="AlphaFoldDB" id="A0A1B7L5B8"/>
<gene>
    <name evidence="1" type="ORF">A9B99_20575</name>
</gene>
<evidence type="ECO:0000313" key="2">
    <source>
        <dbReference type="Proteomes" id="UP000078225"/>
    </source>
</evidence>
<protein>
    <submittedName>
        <fullName evidence="1">Uncharacterized protein</fullName>
    </submittedName>
</protein>
<comment type="caution">
    <text evidence="1">The sequence shown here is derived from an EMBL/GenBank/DDBJ whole genome shotgun (WGS) entry which is preliminary data.</text>
</comment>